<feature type="compositionally biased region" description="Basic and acidic residues" evidence="5">
    <location>
        <begin position="532"/>
        <end position="545"/>
    </location>
</feature>
<proteinExistence type="predicted"/>
<evidence type="ECO:0000256" key="3">
    <source>
        <dbReference type="ARBA" id="ARBA00022989"/>
    </source>
</evidence>
<feature type="transmembrane region" description="Helical" evidence="6">
    <location>
        <begin position="242"/>
        <end position="263"/>
    </location>
</feature>
<keyword evidence="4 6" id="KW-0472">Membrane</keyword>
<dbReference type="GO" id="GO:0005886">
    <property type="term" value="C:plasma membrane"/>
    <property type="evidence" value="ECO:0007669"/>
    <property type="project" value="TreeGrafter"/>
</dbReference>
<dbReference type="Gene3D" id="1.20.1250.20">
    <property type="entry name" value="MFS general substrate transporter like domains"/>
    <property type="match status" value="2"/>
</dbReference>
<evidence type="ECO:0000256" key="4">
    <source>
        <dbReference type="ARBA" id="ARBA00023136"/>
    </source>
</evidence>
<keyword evidence="3 6" id="KW-1133">Transmembrane helix</keyword>
<dbReference type="AlphaFoldDB" id="A0AA96MKA1"/>
<evidence type="ECO:0000256" key="1">
    <source>
        <dbReference type="ARBA" id="ARBA00004141"/>
    </source>
</evidence>
<feature type="transmembrane region" description="Helical" evidence="6">
    <location>
        <begin position="380"/>
        <end position="398"/>
    </location>
</feature>
<feature type="transmembrane region" description="Helical" evidence="6">
    <location>
        <begin position="352"/>
        <end position="373"/>
    </location>
</feature>
<feature type="transmembrane region" description="Helical" evidence="6">
    <location>
        <begin position="429"/>
        <end position="449"/>
    </location>
</feature>
<feature type="transmembrane region" description="Helical" evidence="6">
    <location>
        <begin position="275"/>
        <end position="292"/>
    </location>
</feature>
<gene>
    <name evidence="8" type="primary">capO</name>
</gene>
<feature type="transmembrane region" description="Helical" evidence="6">
    <location>
        <begin position="109"/>
        <end position="129"/>
    </location>
</feature>
<dbReference type="CDD" id="cd17502">
    <property type="entry name" value="MFS_Azr1_MDR_like"/>
    <property type="match status" value="1"/>
</dbReference>
<dbReference type="PANTHER" id="PTHR23501:SF199">
    <property type="entry name" value="MFS EFFLUX TRANSPORTER INPD-RELATED"/>
    <property type="match status" value="1"/>
</dbReference>
<reference evidence="8" key="1">
    <citation type="journal article" date="2023" name="J. Am. Chem. Soc.">
        <title>Biosynthesis of AS2077715 and Funiculosin: Pathway Reconstitution and Identification of Enzymes that Form the All-cis Cyclopentanetetraol Moiety.</title>
        <authorList>
            <person name="Zhang Y."/>
            <person name="Go E.B."/>
            <person name="Perlatti B."/>
            <person name="Wu L."/>
            <person name="Bills G.F."/>
            <person name="Ohashi M."/>
            <person name="Tang Y."/>
        </authorList>
    </citation>
    <scope>NUCLEOTIDE SEQUENCE</scope>
    <source>
        <strain evidence="8">TTI-000886</strain>
    </source>
</reference>
<dbReference type="GO" id="GO:0022857">
    <property type="term" value="F:transmembrane transporter activity"/>
    <property type="evidence" value="ECO:0007669"/>
    <property type="project" value="InterPro"/>
</dbReference>
<feature type="transmembrane region" description="Helical" evidence="6">
    <location>
        <begin position="312"/>
        <end position="332"/>
    </location>
</feature>
<accession>A0AA96MKA1</accession>
<feature type="transmembrane region" description="Helical" evidence="6">
    <location>
        <begin position="505"/>
        <end position="525"/>
    </location>
</feature>
<feature type="domain" description="Major facilitator superfamily (MFS) profile" evidence="7">
    <location>
        <begin position="39"/>
        <end position="530"/>
    </location>
</feature>
<dbReference type="InterPro" id="IPR011701">
    <property type="entry name" value="MFS"/>
</dbReference>
<dbReference type="PROSITE" id="PS50850">
    <property type="entry name" value="MFS"/>
    <property type="match status" value="1"/>
</dbReference>
<feature type="region of interest" description="Disordered" evidence="5">
    <location>
        <begin position="1"/>
        <end position="32"/>
    </location>
</feature>
<evidence type="ECO:0000259" key="7">
    <source>
        <dbReference type="PROSITE" id="PS50850"/>
    </source>
</evidence>
<evidence type="ECO:0000256" key="5">
    <source>
        <dbReference type="SAM" id="MobiDB-lite"/>
    </source>
</evidence>
<feature type="region of interest" description="Disordered" evidence="5">
    <location>
        <begin position="532"/>
        <end position="556"/>
    </location>
</feature>
<evidence type="ECO:0000313" key="8">
    <source>
        <dbReference type="EMBL" id="WNS47930.1"/>
    </source>
</evidence>
<feature type="transmembrane region" description="Helical" evidence="6">
    <location>
        <begin position="135"/>
        <end position="155"/>
    </location>
</feature>
<organism evidence="8">
    <name type="scientific">Capnodium sp. TTI-000886</name>
    <dbReference type="NCBI Taxonomy" id="3078996"/>
    <lineage>
        <taxon>Eukaryota</taxon>
        <taxon>Fungi</taxon>
        <taxon>Dikarya</taxon>
        <taxon>Ascomycota</taxon>
        <taxon>Pezizomycotina</taxon>
        <taxon>Dothideomycetes</taxon>
        <taxon>Dothideomycetidae</taxon>
        <taxon>Capnodiales</taxon>
        <taxon>Capnodiaceae</taxon>
        <taxon>Capnodium</taxon>
    </lineage>
</organism>
<sequence length="556" mass="59513">MSTAAAVADEESATFPGSRSDKGTGPLAKDPPVKPSRFKLTILLTAGLLSGIVQDNTIITTAIPRITDEFNSLNDISWYGSGYLRTSKVTTCAFQLSYGKLYNLFPIKWVFLTALGIFELGSLVCGATPNSVGLIMGRVVAGIGSGGIFLGAILAIAASTPLETRPIFNGLLGAMYAVASIAGPFYERMGGAFTDRVTWRLCFYINLPFGLVTAICVFFFVSVEDGRKPGFSLPLKEKAKQFDFLGLLFFIGFIVSILLALQWGGSTYNWGNSRIIALFVLAGVLFMAFVAVQILQQDRGTVPLSVIKERTVWACSLYVFFLFGSFLVVIYYMPIWLQAIKEDSAVQSGIDILPSILATVIFSIAGGVLVSVFGYYTWTCIFSSIFAAVGAGLLSTFSPDSSSGYWIGYQIIYGAACGLTTLPEEQVAGGTAVIVFFENFGGAIFLSVAQNVFDNQLVQNIVAKKVPINPATLLSEGATRIADIVDPQYLGPLKIAYNDSVTQTFYVAVATAGISLVGSALIPWLSVKKKNGPESEARAGEDTGTIHEMTPSTMAA</sequence>
<dbReference type="EMBL" id="OQ734861">
    <property type="protein sequence ID" value="WNS47930.1"/>
    <property type="molecule type" value="Genomic_DNA"/>
</dbReference>
<comment type="subcellular location">
    <subcellularLocation>
        <location evidence="1">Membrane</location>
        <topology evidence="1">Multi-pass membrane protein</topology>
    </subcellularLocation>
</comment>
<feature type="transmembrane region" description="Helical" evidence="6">
    <location>
        <begin position="198"/>
        <end position="221"/>
    </location>
</feature>
<evidence type="ECO:0000256" key="2">
    <source>
        <dbReference type="ARBA" id="ARBA00022692"/>
    </source>
</evidence>
<dbReference type="PANTHER" id="PTHR23501">
    <property type="entry name" value="MAJOR FACILITATOR SUPERFAMILY"/>
    <property type="match status" value="1"/>
</dbReference>
<dbReference type="FunFam" id="1.20.1250.20:FF:000196">
    <property type="entry name" value="MFS toxin efflux pump (AflT)"/>
    <property type="match status" value="1"/>
</dbReference>
<name>A0AA96MKA1_9PEZI</name>
<dbReference type="Pfam" id="PF07690">
    <property type="entry name" value="MFS_1"/>
    <property type="match status" value="1"/>
</dbReference>
<dbReference type="InterPro" id="IPR020846">
    <property type="entry name" value="MFS_dom"/>
</dbReference>
<feature type="transmembrane region" description="Helical" evidence="6">
    <location>
        <begin position="167"/>
        <end position="186"/>
    </location>
</feature>
<evidence type="ECO:0000256" key="6">
    <source>
        <dbReference type="SAM" id="Phobius"/>
    </source>
</evidence>
<dbReference type="InterPro" id="IPR036259">
    <property type="entry name" value="MFS_trans_sf"/>
</dbReference>
<dbReference type="SUPFAM" id="SSF103473">
    <property type="entry name" value="MFS general substrate transporter"/>
    <property type="match status" value="2"/>
</dbReference>
<keyword evidence="2 6" id="KW-0812">Transmembrane</keyword>
<protein>
    <submittedName>
        <fullName evidence="8">CapO</fullName>
    </submittedName>
</protein>